<keyword evidence="1" id="KW-0812">Transmembrane</keyword>
<feature type="transmembrane region" description="Helical" evidence="1">
    <location>
        <begin position="33"/>
        <end position="56"/>
    </location>
</feature>
<comment type="caution">
    <text evidence="2">The sequence shown here is derived from an EMBL/GenBank/DDBJ whole genome shotgun (WGS) entry which is preliminary data.</text>
</comment>
<dbReference type="RefSeq" id="WP_056964608.1">
    <property type="nucleotide sequence ID" value="NZ_AZEU01000235.1"/>
</dbReference>
<organism evidence="2 3">
    <name type="scientific">Lacticaseibacillus manihotivorans DSM 13343 = JCM 12514</name>
    <dbReference type="NCBI Taxonomy" id="1423769"/>
    <lineage>
        <taxon>Bacteria</taxon>
        <taxon>Bacillati</taxon>
        <taxon>Bacillota</taxon>
        <taxon>Bacilli</taxon>
        <taxon>Lactobacillales</taxon>
        <taxon>Lactobacillaceae</taxon>
        <taxon>Lacticaseibacillus</taxon>
    </lineage>
</organism>
<feature type="transmembrane region" description="Helical" evidence="1">
    <location>
        <begin position="110"/>
        <end position="129"/>
    </location>
</feature>
<keyword evidence="1" id="KW-0472">Membrane</keyword>
<reference evidence="2 3" key="1">
    <citation type="journal article" date="2015" name="Genome Announc.">
        <title>Expanding the biotechnology potential of lactobacilli through comparative genomics of 213 strains and associated genera.</title>
        <authorList>
            <person name="Sun Z."/>
            <person name="Harris H.M."/>
            <person name="McCann A."/>
            <person name="Guo C."/>
            <person name="Argimon S."/>
            <person name="Zhang W."/>
            <person name="Yang X."/>
            <person name="Jeffery I.B."/>
            <person name="Cooney J.C."/>
            <person name="Kagawa T.F."/>
            <person name="Liu W."/>
            <person name="Song Y."/>
            <person name="Salvetti E."/>
            <person name="Wrobel A."/>
            <person name="Rasinkangas P."/>
            <person name="Parkhill J."/>
            <person name="Rea M.C."/>
            <person name="O'Sullivan O."/>
            <person name="Ritari J."/>
            <person name="Douillard F.P."/>
            <person name="Paul Ross R."/>
            <person name="Yang R."/>
            <person name="Briner A.E."/>
            <person name="Felis G.E."/>
            <person name="de Vos W.M."/>
            <person name="Barrangou R."/>
            <person name="Klaenhammer T.R."/>
            <person name="Caufield P.W."/>
            <person name="Cui Y."/>
            <person name="Zhang H."/>
            <person name="O'Toole P.W."/>
        </authorList>
    </citation>
    <scope>NUCLEOTIDE SEQUENCE [LARGE SCALE GENOMIC DNA]</scope>
    <source>
        <strain evidence="2 3">DSM 13343</strain>
    </source>
</reference>
<feature type="transmembrane region" description="Helical" evidence="1">
    <location>
        <begin position="76"/>
        <end position="98"/>
    </location>
</feature>
<dbReference type="Proteomes" id="UP000051790">
    <property type="component" value="Unassembled WGS sequence"/>
</dbReference>
<name>A0A0R1QC97_9LACO</name>
<dbReference type="PATRIC" id="fig|1423769.4.peg.2198"/>
<dbReference type="GO" id="GO:0016020">
    <property type="term" value="C:membrane"/>
    <property type="evidence" value="ECO:0007669"/>
    <property type="project" value="InterPro"/>
</dbReference>
<sequence length="298" mass="33199">MGNDYYGTSGFKAIYGFFANYTNFSGYSSRREYWWWQLSSTAIISIIGFGLSLVMFGSWANLMRGNSGEMNTLQVAAMVLGGVLAGVFLAATLIPHVALSVRRFRDAGIFWGWNILLESVIVLSRFMPLPVASQLLNGLTLVCLAIDLVICCLPSRPPKLFHLRGTNIVIVQRSQTTLSVILLLLIILVFINRWHWLIPILLVATYVSSAASGAFMREARKRAGKIWSLAKQLDLSASDLQQLTNAYTTQNWKDSQPSHLLFVPNPVIAWDLIDSLEKQLKQKQLTTLAQDLSSVAKL</sequence>
<keyword evidence="3" id="KW-1185">Reference proteome</keyword>
<dbReference type="Pfam" id="PF05656">
    <property type="entry name" value="DUF805"/>
    <property type="match status" value="1"/>
</dbReference>
<gene>
    <name evidence="2" type="ORF">FD01_GL002046</name>
</gene>
<evidence type="ECO:0008006" key="4">
    <source>
        <dbReference type="Google" id="ProtNLM"/>
    </source>
</evidence>
<dbReference type="OrthoDB" id="2285053at2"/>
<evidence type="ECO:0000313" key="3">
    <source>
        <dbReference type="Proteomes" id="UP000051790"/>
    </source>
</evidence>
<evidence type="ECO:0000313" key="2">
    <source>
        <dbReference type="EMBL" id="KRL42044.1"/>
    </source>
</evidence>
<dbReference type="InterPro" id="IPR008523">
    <property type="entry name" value="DUF805"/>
</dbReference>
<feature type="transmembrane region" description="Helical" evidence="1">
    <location>
        <begin position="174"/>
        <end position="191"/>
    </location>
</feature>
<protein>
    <recommendedName>
        <fullName evidence="4">DUF805 domain-containing protein</fullName>
    </recommendedName>
</protein>
<evidence type="ECO:0000256" key="1">
    <source>
        <dbReference type="SAM" id="Phobius"/>
    </source>
</evidence>
<feature type="transmembrane region" description="Helical" evidence="1">
    <location>
        <begin position="197"/>
        <end position="216"/>
    </location>
</feature>
<feature type="transmembrane region" description="Helical" evidence="1">
    <location>
        <begin position="135"/>
        <end position="153"/>
    </location>
</feature>
<keyword evidence="1" id="KW-1133">Transmembrane helix</keyword>
<dbReference type="AlphaFoldDB" id="A0A0R1QC97"/>
<proteinExistence type="predicted"/>
<dbReference type="EMBL" id="AZEU01000235">
    <property type="protein sequence ID" value="KRL42044.1"/>
    <property type="molecule type" value="Genomic_DNA"/>
</dbReference>
<accession>A0A0R1QC97</accession>